<name>A0A699ZED8_HAELA</name>
<keyword evidence="3" id="KW-1185">Reference proteome</keyword>
<evidence type="ECO:0000313" key="2">
    <source>
        <dbReference type="EMBL" id="GFH21077.1"/>
    </source>
</evidence>
<evidence type="ECO:0000313" key="3">
    <source>
        <dbReference type="Proteomes" id="UP000485058"/>
    </source>
</evidence>
<reference evidence="2 3" key="1">
    <citation type="submission" date="2020-02" db="EMBL/GenBank/DDBJ databases">
        <title>Draft genome sequence of Haematococcus lacustris strain NIES-144.</title>
        <authorList>
            <person name="Morimoto D."/>
            <person name="Nakagawa S."/>
            <person name="Yoshida T."/>
            <person name="Sawayama S."/>
        </authorList>
    </citation>
    <scope>NUCLEOTIDE SEQUENCE [LARGE SCALE GENOMIC DNA]</scope>
    <source>
        <strain evidence="2 3">NIES-144</strain>
    </source>
</reference>
<gene>
    <name evidence="2" type="ORF">HaLaN_18312</name>
</gene>
<protein>
    <submittedName>
        <fullName evidence="2">WD_REPEATS_REGION domain-containing protein</fullName>
    </submittedName>
</protein>
<evidence type="ECO:0000256" key="1">
    <source>
        <dbReference type="SAM" id="MobiDB-lite"/>
    </source>
</evidence>
<dbReference type="Proteomes" id="UP000485058">
    <property type="component" value="Unassembled WGS sequence"/>
</dbReference>
<dbReference type="AlphaFoldDB" id="A0A699ZED8"/>
<sequence>AQATDACLACSDAHEQEVFARLAVTKVDAHLRASTELAEKQAFHTQVEAHLQELVAEQKAMDKNFKKEFADAEPFYSKILHLYRSRFANSSLVAASTSEMPAERPRNSRQLSHINSNSRQSDIAGSEQLQAVH</sequence>
<feature type="region of interest" description="Disordered" evidence="1">
    <location>
        <begin position="94"/>
        <end position="133"/>
    </location>
</feature>
<comment type="caution">
    <text evidence="2">The sequence shown here is derived from an EMBL/GenBank/DDBJ whole genome shotgun (WGS) entry which is preliminary data.</text>
</comment>
<organism evidence="2 3">
    <name type="scientific">Haematococcus lacustris</name>
    <name type="common">Green alga</name>
    <name type="synonym">Haematococcus pluvialis</name>
    <dbReference type="NCBI Taxonomy" id="44745"/>
    <lineage>
        <taxon>Eukaryota</taxon>
        <taxon>Viridiplantae</taxon>
        <taxon>Chlorophyta</taxon>
        <taxon>core chlorophytes</taxon>
        <taxon>Chlorophyceae</taxon>
        <taxon>CS clade</taxon>
        <taxon>Chlamydomonadales</taxon>
        <taxon>Haematococcaceae</taxon>
        <taxon>Haematococcus</taxon>
    </lineage>
</organism>
<feature type="non-terminal residue" evidence="2">
    <location>
        <position position="1"/>
    </location>
</feature>
<feature type="compositionally biased region" description="Polar residues" evidence="1">
    <location>
        <begin position="108"/>
        <end position="133"/>
    </location>
</feature>
<dbReference type="EMBL" id="BLLF01001758">
    <property type="protein sequence ID" value="GFH21077.1"/>
    <property type="molecule type" value="Genomic_DNA"/>
</dbReference>
<proteinExistence type="predicted"/>
<accession>A0A699ZED8</accession>